<dbReference type="SMART" id="SM00614">
    <property type="entry name" value="ZnF_BED"/>
    <property type="match status" value="1"/>
</dbReference>
<protein>
    <recommendedName>
        <fullName evidence="12">BED-type domain-containing protein</fullName>
    </recommendedName>
</protein>
<dbReference type="GO" id="GO:0008270">
    <property type="term" value="F:zinc ion binding"/>
    <property type="evidence" value="ECO:0007669"/>
    <property type="project" value="UniProtKB-KW"/>
</dbReference>
<evidence type="ECO:0000256" key="5">
    <source>
        <dbReference type="ARBA" id="ARBA00022833"/>
    </source>
</evidence>
<evidence type="ECO:0000256" key="2">
    <source>
        <dbReference type="ARBA" id="ARBA00011738"/>
    </source>
</evidence>
<dbReference type="InterPro" id="IPR008906">
    <property type="entry name" value="HATC_C_dom"/>
</dbReference>
<dbReference type="Pfam" id="PF05699">
    <property type="entry name" value="Dimer_Tnp_hAT"/>
    <property type="match status" value="1"/>
</dbReference>
<keyword evidence="8" id="KW-0804">Transcription</keyword>
<evidence type="ECO:0000256" key="8">
    <source>
        <dbReference type="ARBA" id="ARBA00023163"/>
    </source>
</evidence>
<dbReference type="OMA" id="MIHSNEM"/>
<keyword evidence="3" id="KW-0479">Metal-binding</keyword>
<keyword evidence="9" id="KW-0539">Nucleus</keyword>
<dbReference type="InterPro" id="IPR052035">
    <property type="entry name" value="ZnF_BED_domain_contain"/>
</dbReference>
<dbReference type="InterPro" id="IPR025525">
    <property type="entry name" value="hAT-like_transposase_RNase-H"/>
</dbReference>
<dbReference type="Pfam" id="PF14372">
    <property type="entry name" value="hAT-like_RNase-H"/>
    <property type="match status" value="1"/>
</dbReference>
<dbReference type="InterPro" id="IPR003656">
    <property type="entry name" value="Znf_BED"/>
</dbReference>
<name>A0A7N0TZ45_KALFE</name>
<evidence type="ECO:0000256" key="1">
    <source>
        <dbReference type="ARBA" id="ARBA00004123"/>
    </source>
</evidence>
<dbReference type="Gramene" id="Kaladp0048s0754.1.v1.1">
    <property type="protein sequence ID" value="Kaladp0048s0754.1.v1.1"/>
    <property type="gene ID" value="Kaladp0048s0754.v1.1"/>
</dbReference>
<dbReference type="PANTHER" id="PTHR46481">
    <property type="entry name" value="ZINC FINGER BED DOMAIN-CONTAINING PROTEIN 4"/>
    <property type="match status" value="1"/>
</dbReference>
<dbReference type="EnsemblPlants" id="Kaladp0048s0754.1.v1.1">
    <property type="protein sequence ID" value="Kaladp0048s0754.1.v1.1"/>
    <property type="gene ID" value="Kaladp0048s0754.v1.1"/>
</dbReference>
<evidence type="ECO:0000313" key="14">
    <source>
        <dbReference type="Proteomes" id="UP000594263"/>
    </source>
</evidence>
<keyword evidence="14" id="KW-1185">Reference proteome</keyword>
<evidence type="ECO:0000256" key="4">
    <source>
        <dbReference type="ARBA" id="ARBA00022771"/>
    </source>
</evidence>
<evidence type="ECO:0000256" key="10">
    <source>
        <dbReference type="PROSITE-ProRule" id="PRU00027"/>
    </source>
</evidence>
<evidence type="ECO:0000256" key="7">
    <source>
        <dbReference type="ARBA" id="ARBA00023125"/>
    </source>
</evidence>
<keyword evidence="6" id="KW-0805">Transcription regulation</keyword>
<keyword evidence="7" id="KW-0238">DNA-binding</keyword>
<dbReference type="AlphaFoldDB" id="A0A7N0TZ45"/>
<dbReference type="GO" id="GO:0005634">
    <property type="term" value="C:nucleus"/>
    <property type="evidence" value="ECO:0007669"/>
    <property type="project" value="UniProtKB-SubCell"/>
</dbReference>
<dbReference type="SUPFAM" id="SSF53098">
    <property type="entry name" value="Ribonuclease H-like"/>
    <property type="match status" value="1"/>
</dbReference>
<evidence type="ECO:0000259" key="12">
    <source>
        <dbReference type="PROSITE" id="PS50808"/>
    </source>
</evidence>
<feature type="compositionally biased region" description="Polar residues" evidence="11">
    <location>
        <begin position="159"/>
        <end position="168"/>
    </location>
</feature>
<feature type="region of interest" description="Disordered" evidence="11">
    <location>
        <begin position="155"/>
        <end position="182"/>
    </location>
</feature>
<evidence type="ECO:0000313" key="13">
    <source>
        <dbReference type="EnsemblPlants" id="Kaladp0048s0754.1.v1.1"/>
    </source>
</evidence>
<evidence type="ECO:0000256" key="6">
    <source>
        <dbReference type="ARBA" id="ARBA00023015"/>
    </source>
</evidence>
<sequence length="734" mass="83526">MAANCLLLFLDRKAQIVRLSLSPLSRSLPPNPSLHPSRLQRPDSAFLGWVANTQFLHSTHKVYSWCDMDSDNPNENYQIVVAEEAVQPYKRRKKKSIVWEHFTIEYVGDGCRRAFCKECKQSFAYSTGSKVAGTSHLKRHIPNGQCAAILRSELKDPSTPFTPKSNTRTPRRRYKTSVSPNVTSGVDQCRHTLAKMMIMHDYDLHMVEHNGFITFLQNLQPRYETINFSTLQGDCIATYLREKNSIMSLIEGIPGRISLAIDMWSSPQSTGFIFITGYYIDSDWKSHRRLLNVVMEPFPESETAFSHAVAVCLSDWGLENKLFSLTISQSLSDAAVEHLRAQMSIKKDHILDGQLLIQSCLARTLSSMVVDIIHAGQEAIKKVRDNVKYVKLSASHEEKFLELKQQLQIPSERTLTLDDQAKWNTTYDMLVAAFELKEVFSCLDTFDPDYKEALNMDQWKQVETLCTFMKLFYDTANVLTTESVPTANSYFHEICKIQMELARAGISDDPFVTGFFPQIQEKFDRLWRDSCLILATAVVIDPRFKMKLVEFSFTKIYGEHAGTYIKIVDDGIHALFQDYEALPLPLTPAYTEAGNIDPNHNADPAVNNGLADFDVFIMKTNSQQSRSELDMYLEESLLPRLQDFDVSNWWYLNKTKYPTLSKLARDILSLPVSTVTGDSVFDTEPKEMDPYRSSLRPETVEAIICTKDWLLQGAVAPPTWSDQSNATVKMETVA</sequence>
<dbReference type="PANTHER" id="PTHR46481:SF10">
    <property type="entry name" value="ZINC FINGER BED DOMAIN-CONTAINING PROTEIN 39"/>
    <property type="match status" value="1"/>
</dbReference>
<organism evidence="13 14">
    <name type="scientific">Kalanchoe fedtschenkoi</name>
    <name type="common">Lavender scallops</name>
    <name type="synonym">South American air plant</name>
    <dbReference type="NCBI Taxonomy" id="63787"/>
    <lineage>
        <taxon>Eukaryota</taxon>
        <taxon>Viridiplantae</taxon>
        <taxon>Streptophyta</taxon>
        <taxon>Embryophyta</taxon>
        <taxon>Tracheophyta</taxon>
        <taxon>Spermatophyta</taxon>
        <taxon>Magnoliopsida</taxon>
        <taxon>eudicotyledons</taxon>
        <taxon>Gunneridae</taxon>
        <taxon>Pentapetalae</taxon>
        <taxon>Saxifragales</taxon>
        <taxon>Crassulaceae</taxon>
        <taxon>Kalanchoe</taxon>
    </lineage>
</organism>
<keyword evidence="5" id="KW-0862">Zinc</keyword>
<dbReference type="GO" id="GO:0009791">
    <property type="term" value="P:post-embryonic development"/>
    <property type="evidence" value="ECO:0007669"/>
    <property type="project" value="UniProtKB-ARBA"/>
</dbReference>
<feature type="domain" description="BED-type" evidence="12">
    <location>
        <begin position="93"/>
        <end position="153"/>
    </location>
</feature>
<dbReference type="InterPro" id="IPR036236">
    <property type="entry name" value="Znf_C2H2_sf"/>
</dbReference>
<evidence type="ECO:0000256" key="9">
    <source>
        <dbReference type="ARBA" id="ARBA00023242"/>
    </source>
</evidence>
<accession>A0A7N0TZ45</accession>
<comment type="subunit">
    <text evidence="2">Homodimer.</text>
</comment>
<dbReference type="GO" id="GO:0003677">
    <property type="term" value="F:DNA binding"/>
    <property type="evidence" value="ECO:0007669"/>
    <property type="project" value="UniProtKB-KW"/>
</dbReference>
<evidence type="ECO:0000256" key="3">
    <source>
        <dbReference type="ARBA" id="ARBA00022723"/>
    </source>
</evidence>
<dbReference type="GO" id="GO:0046983">
    <property type="term" value="F:protein dimerization activity"/>
    <property type="evidence" value="ECO:0007669"/>
    <property type="project" value="InterPro"/>
</dbReference>
<evidence type="ECO:0000256" key="11">
    <source>
        <dbReference type="SAM" id="MobiDB-lite"/>
    </source>
</evidence>
<comment type="subcellular location">
    <subcellularLocation>
        <location evidence="1">Nucleus</location>
    </subcellularLocation>
</comment>
<dbReference type="InterPro" id="IPR012337">
    <property type="entry name" value="RNaseH-like_sf"/>
</dbReference>
<dbReference type="PROSITE" id="PS50808">
    <property type="entry name" value="ZF_BED"/>
    <property type="match status" value="1"/>
</dbReference>
<proteinExistence type="predicted"/>
<dbReference type="SUPFAM" id="SSF57667">
    <property type="entry name" value="beta-beta-alpha zinc fingers"/>
    <property type="match status" value="1"/>
</dbReference>
<dbReference type="Proteomes" id="UP000594263">
    <property type="component" value="Unplaced"/>
</dbReference>
<keyword evidence="4 10" id="KW-0863">Zinc-finger</keyword>
<reference evidence="13" key="1">
    <citation type="submission" date="2021-01" db="UniProtKB">
        <authorList>
            <consortium name="EnsemblPlants"/>
        </authorList>
    </citation>
    <scope>IDENTIFICATION</scope>
</reference>